<dbReference type="PANTHER" id="PTHR10015">
    <property type="entry name" value="HEAT SHOCK TRANSCRIPTION FACTOR"/>
    <property type="match status" value="1"/>
</dbReference>
<organism evidence="10 11">
    <name type="scientific">Pelagomonas calceolata</name>
    <dbReference type="NCBI Taxonomy" id="35677"/>
    <lineage>
        <taxon>Eukaryota</taxon>
        <taxon>Sar</taxon>
        <taxon>Stramenopiles</taxon>
        <taxon>Ochrophyta</taxon>
        <taxon>Pelagophyceae</taxon>
        <taxon>Pelagomonadales</taxon>
        <taxon>Pelagomonadaceae</taxon>
        <taxon>Pelagomonas</taxon>
    </lineage>
</organism>
<evidence type="ECO:0000259" key="9">
    <source>
        <dbReference type="SMART" id="SM00415"/>
    </source>
</evidence>
<dbReference type="Pfam" id="PF00447">
    <property type="entry name" value="HSF_DNA-bind"/>
    <property type="match status" value="1"/>
</dbReference>
<protein>
    <recommendedName>
        <fullName evidence="9">HSF-type DNA-binding domain-containing protein</fullName>
    </recommendedName>
</protein>
<keyword evidence="7" id="KW-0175">Coiled coil</keyword>
<accession>A0A8J2SHX6</accession>
<sequence>MPKKPASKKASVKKEPAPAPVPPAKAPSPPNAPPLPMMPPFGLVPGFPPLIPPPPGVDPAVWAAAAAQHAAQQPGGEPKSKEQSMKDAAAALQSAAQLSKRRRCMVAVDEVPGFVRTVYTLLRVCDDSIIGWSEDGTQILIKEPDRFAAEVCPKFFRHRNFNSFTRLLNMYQFHKVPSVQRDSKDVCFEHPHFQRGRDDLLPLVQRKGAQTMRDELMAREMYARPPFPPGSGVEPVHAVGPGQWTRRMAELESDVRALKAENERLKRLEAEREALKCQVRTQDDLISLLQGAQGNHAALVDKSAIPGPTSVPGLEAAKRLGLPPPPEALKEALAQMGNGPLMMMMSMMSGALQEGLARAEAEAQAPKDAAALLQGLAASTPRKTERSEDTDTPVAKKAKV</sequence>
<keyword evidence="4" id="KW-0804">Transcription</keyword>
<dbReference type="AlphaFoldDB" id="A0A8J2SHX6"/>
<comment type="caution">
    <text evidence="10">The sequence shown here is derived from an EMBL/GenBank/DDBJ whole genome shotgun (WGS) entry which is preliminary data.</text>
</comment>
<evidence type="ECO:0000256" key="5">
    <source>
        <dbReference type="ARBA" id="ARBA00023242"/>
    </source>
</evidence>
<comment type="similarity">
    <text evidence="6">Belongs to the HSF family.</text>
</comment>
<keyword evidence="5" id="KW-0539">Nucleus</keyword>
<reference evidence="10" key="1">
    <citation type="submission" date="2021-11" db="EMBL/GenBank/DDBJ databases">
        <authorList>
            <consortium name="Genoscope - CEA"/>
            <person name="William W."/>
        </authorList>
    </citation>
    <scope>NUCLEOTIDE SEQUENCE</scope>
</reference>
<evidence type="ECO:0000256" key="1">
    <source>
        <dbReference type="ARBA" id="ARBA00004123"/>
    </source>
</evidence>
<keyword evidence="11" id="KW-1185">Reference proteome</keyword>
<keyword evidence="3" id="KW-0238">DNA-binding</keyword>
<feature type="compositionally biased region" description="Pro residues" evidence="8">
    <location>
        <begin position="17"/>
        <end position="39"/>
    </location>
</feature>
<name>A0A8J2SHX6_9STRA</name>
<evidence type="ECO:0000313" key="10">
    <source>
        <dbReference type="EMBL" id="CAH0372215.1"/>
    </source>
</evidence>
<dbReference type="InterPro" id="IPR000232">
    <property type="entry name" value="HSF_DNA-bd"/>
</dbReference>
<dbReference type="FunFam" id="1.10.10.10:FF:000027">
    <property type="entry name" value="Heat shock transcription factor 1"/>
    <property type="match status" value="1"/>
</dbReference>
<evidence type="ECO:0000256" key="6">
    <source>
        <dbReference type="RuleBase" id="RU004020"/>
    </source>
</evidence>
<dbReference type="GO" id="GO:0003700">
    <property type="term" value="F:DNA-binding transcription factor activity"/>
    <property type="evidence" value="ECO:0007669"/>
    <property type="project" value="InterPro"/>
</dbReference>
<evidence type="ECO:0000256" key="2">
    <source>
        <dbReference type="ARBA" id="ARBA00023015"/>
    </source>
</evidence>
<dbReference type="GO" id="GO:0005634">
    <property type="term" value="C:nucleus"/>
    <property type="evidence" value="ECO:0007669"/>
    <property type="project" value="UniProtKB-SubCell"/>
</dbReference>
<feature type="compositionally biased region" description="Basic residues" evidence="8">
    <location>
        <begin position="1"/>
        <end position="11"/>
    </location>
</feature>
<dbReference type="InterPro" id="IPR036388">
    <property type="entry name" value="WH-like_DNA-bd_sf"/>
</dbReference>
<evidence type="ECO:0000256" key="3">
    <source>
        <dbReference type="ARBA" id="ARBA00023125"/>
    </source>
</evidence>
<comment type="subcellular location">
    <subcellularLocation>
        <location evidence="1">Nucleus</location>
    </subcellularLocation>
</comment>
<dbReference type="PANTHER" id="PTHR10015:SF427">
    <property type="entry name" value="HEAT SHOCK FACTOR PROTEIN"/>
    <property type="match status" value="1"/>
</dbReference>
<dbReference type="GO" id="GO:0043565">
    <property type="term" value="F:sequence-specific DNA binding"/>
    <property type="evidence" value="ECO:0007669"/>
    <property type="project" value="InterPro"/>
</dbReference>
<dbReference type="EMBL" id="CAKKNE010000003">
    <property type="protein sequence ID" value="CAH0372215.1"/>
    <property type="molecule type" value="Genomic_DNA"/>
</dbReference>
<feature type="region of interest" description="Disordered" evidence="8">
    <location>
        <begin position="372"/>
        <end position="400"/>
    </location>
</feature>
<dbReference type="SUPFAM" id="SSF46785">
    <property type="entry name" value="Winged helix' DNA-binding domain"/>
    <property type="match status" value="1"/>
</dbReference>
<evidence type="ECO:0000313" key="11">
    <source>
        <dbReference type="Proteomes" id="UP000789595"/>
    </source>
</evidence>
<evidence type="ECO:0000256" key="8">
    <source>
        <dbReference type="SAM" id="MobiDB-lite"/>
    </source>
</evidence>
<dbReference type="Gene3D" id="1.10.10.10">
    <property type="entry name" value="Winged helix-like DNA-binding domain superfamily/Winged helix DNA-binding domain"/>
    <property type="match status" value="1"/>
</dbReference>
<dbReference type="SMART" id="SM00415">
    <property type="entry name" value="HSF"/>
    <property type="match status" value="1"/>
</dbReference>
<dbReference type="OrthoDB" id="60033at2759"/>
<dbReference type="InterPro" id="IPR036390">
    <property type="entry name" value="WH_DNA-bd_sf"/>
</dbReference>
<feature type="region of interest" description="Disordered" evidence="8">
    <location>
        <begin position="1"/>
        <end position="39"/>
    </location>
</feature>
<gene>
    <name evidence="10" type="ORF">PECAL_3P21970</name>
</gene>
<feature type="coiled-coil region" evidence="7">
    <location>
        <begin position="248"/>
        <end position="285"/>
    </location>
</feature>
<keyword evidence="2" id="KW-0805">Transcription regulation</keyword>
<evidence type="ECO:0000256" key="7">
    <source>
        <dbReference type="SAM" id="Coils"/>
    </source>
</evidence>
<feature type="domain" description="HSF-type DNA-binding" evidence="9">
    <location>
        <begin position="110"/>
        <end position="207"/>
    </location>
</feature>
<feature type="region of interest" description="Disordered" evidence="8">
    <location>
        <begin position="66"/>
        <end position="88"/>
    </location>
</feature>
<proteinExistence type="inferred from homology"/>
<evidence type="ECO:0000256" key="4">
    <source>
        <dbReference type="ARBA" id="ARBA00023163"/>
    </source>
</evidence>
<dbReference type="Proteomes" id="UP000789595">
    <property type="component" value="Unassembled WGS sequence"/>
</dbReference>